<keyword evidence="3" id="KW-1185">Reference proteome</keyword>
<organism evidence="2 3">
    <name type="scientific">Pleurodeles waltl</name>
    <name type="common">Iberian ribbed newt</name>
    <dbReference type="NCBI Taxonomy" id="8319"/>
    <lineage>
        <taxon>Eukaryota</taxon>
        <taxon>Metazoa</taxon>
        <taxon>Chordata</taxon>
        <taxon>Craniata</taxon>
        <taxon>Vertebrata</taxon>
        <taxon>Euteleostomi</taxon>
        <taxon>Amphibia</taxon>
        <taxon>Batrachia</taxon>
        <taxon>Caudata</taxon>
        <taxon>Salamandroidea</taxon>
        <taxon>Salamandridae</taxon>
        <taxon>Pleurodelinae</taxon>
        <taxon>Pleurodeles</taxon>
    </lineage>
</organism>
<evidence type="ECO:0000256" key="1">
    <source>
        <dbReference type="SAM" id="MobiDB-lite"/>
    </source>
</evidence>
<reference evidence="2" key="1">
    <citation type="journal article" date="2022" name="bioRxiv">
        <title>Sequencing and chromosome-scale assembly of the giantPleurodeles waltlgenome.</title>
        <authorList>
            <person name="Brown T."/>
            <person name="Elewa A."/>
            <person name="Iarovenko S."/>
            <person name="Subramanian E."/>
            <person name="Araus A.J."/>
            <person name="Petzold A."/>
            <person name="Susuki M."/>
            <person name="Suzuki K.-i.T."/>
            <person name="Hayashi T."/>
            <person name="Toyoda A."/>
            <person name="Oliveira C."/>
            <person name="Osipova E."/>
            <person name="Leigh N.D."/>
            <person name="Simon A."/>
            <person name="Yun M.H."/>
        </authorList>
    </citation>
    <scope>NUCLEOTIDE SEQUENCE</scope>
    <source>
        <strain evidence="2">20211129_DDA</strain>
        <tissue evidence="2">Liver</tissue>
    </source>
</reference>
<dbReference type="EMBL" id="JANPWB010000002">
    <property type="protein sequence ID" value="KAJ1206997.1"/>
    <property type="molecule type" value="Genomic_DNA"/>
</dbReference>
<dbReference type="AlphaFoldDB" id="A0AAV7W295"/>
<dbReference type="Proteomes" id="UP001066276">
    <property type="component" value="Chromosome 1_2"/>
</dbReference>
<gene>
    <name evidence="2" type="ORF">NDU88_002390</name>
</gene>
<accession>A0AAV7W295</accession>
<sequence length="838" mass="92201">MIDYYVICGYDPQSLSVEELQGRNEFLQYLLAEASKNVRNRGSAFATSAQDTHTQEKLVNSLPHASASQIHFQHSAKTKNPDTVQEATPRIPLFSVECFSPSRPVSQNSKCSADSYKDLSVPQRFQVSRLDPVSNGSVKTVGFLSSTHKACALPKLDDNTPVSIPKSSAKPFSILSGFDNNMDIHTLKEQFWQIKRQILDFYDEYVITYTRNLARGLFSSMHISLLPEPDILFICKVEEVTEQLKETTARQFENLKKENDHQLWLKEQYATLCASPKTSIEQIVPSINDSQKTAPVINISASSSDSLSACSSPVKIPVQLIESLRDLTPLDSKDGSESSEGSVSAPLSEQIKPKEEESSDADFNSCTLRNQDITLLEINGKLCNSVEESESSDDSGSCLAVNKPADSAVQMTYTPELSDCGDTPALSNNIIELSDKETVPVSSELMDFSDREEIPAITKNVIDFSESLRISSVSKQTMEISDKEESQQSEIKQPVIRNEILHLELDTVAASTTDPDLLIPVNVYPVSSSTISEEQISELPVSDLDVKSATPTSPAVSLKLKTPENQQSETEAQVLKDVIFPTKTKDLNLNLVFEDLMISTVLSVLLQETLINSKARAENVDTNVKAISEETPVPFLSKEQPFSVNRVEDQLPVGETPCKETISDATNTPQNTCNEEIPFLSEDHPKELVCGTSTFSDVNPVSKDMKTLVPPEFDTPKSSKMKENSDFFMFTLRTPVTHVSQVSMLCKPQTTIDANTAAETDKSCLSEGVTDLTVTNTPISSSKEESIEQETNVIKITAPPLQFERAPAVLASSGSAFLVLKDAKSVDFIKQQLLSALE</sequence>
<comment type="caution">
    <text evidence="2">The sequence shown here is derived from an EMBL/GenBank/DDBJ whole genome shotgun (WGS) entry which is preliminary data.</text>
</comment>
<evidence type="ECO:0000313" key="3">
    <source>
        <dbReference type="Proteomes" id="UP001066276"/>
    </source>
</evidence>
<protein>
    <submittedName>
        <fullName evidence="2">Uncharacterized protein</fullName>
    </submittedName>
</protein>
<evidence type="ECO:0000313" key="2">
    <source>
        <dbReference type="EMBL" id="KAJ1206997.1"/>
    </source>
</evidence>
<feature type="region of interest" description="Disordered" evidence="1">
    <location>
        <begin position="327"/>
        <end position="364"/>
    </location>
</feature>
<proteinExistence type="predicted"/>
<name>A0AAV7W295_PLEWA</name>